<dbReference type="Gene3D" id="3.40.50.150">
    <property type="entry name" value="Vaccinia Virus protein VP39"/>
    <property type="match status" value="1"/>
</dbReference>
<sequence length="236" mass="26750">MDERILMIRDEERKYHEACYEQHQLFEPGSWLNKPVITVMDTLKAFDAYEELSVLDLGSGVGRNSIPIAQSLKSRSGQVVCVDILEQALEKLKEYSDTYGVNSYISTHLSDIGDYEIKPEGFDYIITVSSLEHVASEQIFTDVIRKMVCGTKVNGINCLIVNTNCQEIDLLSGSLLEPMMEVNLATEKAANIFAEAYQGWDISYTTVKQLEFTIERNERPVLLKSDCITYVARRVN</sequence>
<name>A0ABQ1FHM8_9BACL</name>
<dbReference type="SUPFAM" id="SSF53335">
    <property type="entry name" value="S-adenosyl-L-methionine-dependent methyltransferases"/>
    <property type="match status" value="1"/>
</dbReference>
<comment type="caution">
    <text evidence="2">The sequence shown here is derived from an EMBL/GenBank/DDBJ whole genome shotgun (WGS) entry which is preliminary data.</text>
</comment>
<dbReference type="RefSeq" id="WP_189019740.1">
    <property type="nucleotide sequence ID" value="NZ_BMHE01000061.1"/>
</dbReference>
<proteinExistence type="predicted"/>
<evidence type="ECO:0000313" key="3">
    <source>
        <dbReference type="Proteomes" id="UP000615455"/>
    </source>
</evidence>
<dbReference type="EMBL" id="BMHE01000061">
    <property type="protein sequence ID" value="GGA10741.1"/>
    <property type="molecule type" value="Genomic_DNA"/>
</dbReference>
<dbReference type="CDD" id="cd02440">
    <property type="entry name" value="AdoMet_MTases"/>
    <property type="match status" value="1"/>
</dbReference>
<accession>A0ABQ1FHM8</accession>
<dbReference type="Proteomes" id="UP000615455">
    <property type="component" value="Unassembled WGS sequence"/>
</dbReference>
<protein>
    <submittedName>
        <fullName evidence="2">Methyltransferase</fullName>
    </submittedName>
</protein>
<evidence type="ECO:0000259" key="1">
    <source>
        <dbReference type="Pfam" id="PF13649"/>
    </source>
</evidence>
<dbReference type="GO" id="GO:0008168">
    <property type="term" value="F:methyltransferase activity"/>
    <property type="evidence" value="ECO:0007669"/>
    <property type="project" value="UniProtKB-KW"/>
</dbReference>
<organism evidence="2 3">
    <name type="scientific">Paenibacillus marchantiophytorum</name>
    <dbReference type="NCBI Taxonomy" id="1619310"/>
    <lineage>
        <taxon>Bacteria</taxon>
        <taxon>Bacillati</taxon>
        <taxon>Bacillota</taxon>
        <taxon>Bacilli</taxon>
        <taxon>Bacillales</taxon>
        <taxon>Paenibacillaceae</taxon>
        <taxon>Paenibacillus</taxon>
    </lineage>
</organism>
<keyword evidence="2" id="KW-0808">Transferase</keyword>
<feature type="domain" description="Methyltransferase" evidence="1">
    <location>
        <begin position="54"/>
        <end position="145"/>
    </location>
</feature>
<dbReference type="Pfam" id="PF13649">
    <property type="entry name" value="Methyltransf_25"/>
    <property type="match status" value="1"/>
</dbReference>
<dbReference type="InterPro" id="IPR029063">
    <property type="entry name" value="SAM-dependent_MTases_sf"/>
</dbReference>
<dbReference type="GO" id="GO:0032259">
    <property type="term" value="P:methylation"/>
    <property type="evidence" value="ECO:0007669"/>
    <property type="project" value="UniProtKB-KW"/>
</dbReference>
<keyword evidence="2" id="KW-0489">Methyltransferase</keyword>
<evidence type="ECO:0000313" key="2">
    <source>
        <dbReference type="EMBL" id="GGA10741.1"/>
    </source>
</evidence>
<gene>
    <name evidence="2" type="ORF">GCM10008018_65030</name>
</gene>
<dbReference type="InterPro" id="IPR041698">
    <property type="entry name" value="Methyltransf_25"/>
</dbReference>
<keyword evidence="3" id="KW-1185">Reference proteome</keyword>
<reference evidence="3" key="1">
    <citation type="journal article" date="2019" name="Int. J. Syst. Evol. Microbiol.">
        <title>The Global Catalogue of Microorganisms (GCM) 10K type strain sequencing project: providing services to taxonomists for standard genome sequencing and annotation.</title>
        <authorList>
            <consortium name="The Broad Institute Genomics Platform"/>
            <consortium name="The Broad Institute Genome Sequencing Center for Infectious Disease"/>
            <person name="Wu L."/>
            <person name="Ma J."/>
        </authorList>
    </citation>
    <scope>NUCLEOTIDE SEQUENCE [LARGE SCALE GENOMIC DNA]</scope>
    <source>
        <strain evidence="3">CGMCC 1.15043</strain>
    </source>
</reference>